<dbReference type="CDD" id="cd00834">
    <property type="entry name" value="KAS_I_II"/>
    <property type="match status" value="1"/>
</dbReference>
<dbReference type="FunFam" id="3.40.47.10:FF:000029">
    <property type="entry name" value="3-oxoacyl-[acyl-carrier-protein] synthase 1"/>
    <property type="match status" value="1"/>
</dbReference>
<dbReference type="PANTHER" id="PTHR11712">
    <property type="entry name" value="POLYKETIDE SYNTHASE-RELATED"/>
    <property type="match status" value="1"/>
</dbReference>
<dbReference type="InterPro" id="IPR014031">
    <property type="entry name" value="Ketoacyl_synth_C"/>
</dbReference>
<evidence type="ECO:0000259" key="4">
    <source>
        <dbReference type="PROSITE" id="PS52004"/>
    </source>
</evidence>
<protein>
    <submittedName>
        <fullName evidence="5">Beta-ketoacyl-[acyl-carrier-protein] synthase family protein</fullName>
    </submittedName>
</protein>
<comment type="similarity">
    <text evidence="1 3">Belongs to the thiolase-like superfamily. Beta-ketoacyl-ACP synthases family.</text>
</comment>
<dbReference type="Pfam" id="PF02801">
    <property type="entry name" value="Ketoacyl-synt_C"/>
    <property type="match status" value="1"/>
</dbReference>
<dbReference type="Proteomes" id="UP000752292">
    <property type="component" value="Unassembled WGS sequence"/>
</dbReference>
<evidence type="ECO:0000313" key="5">
    <source>
        <dbReference type="EMBL" id="MBI4252529.1"/>
    </source>
</evidence>
<dbReference type="Pfam" id="PF00109">
    <property type="entry name" value="ketoacyl-synt"/>
    <property type="match status" value="1"/>
</dbReference>
<dbReference type="EMBL" id="JACQRX010000381">
    <property type="protein sequence ID" value="MBI4252529.1"/>
    <property type="molecule type" value="Genomic_DNA"/>
</dbReference>
<dbReference type="PROSITE" id="PS00606">
    <property type="entry name" value="KS3_1"/>
    <property type="match status" value="1"/>
</dbReference>
<accession>A0A932ZW38</accession>
<dbReference type="SUPFAM" id="SSF53901">
    <property type="entry name" value="Thiolase-like"/>
    <property type="match status" value="2"/>
</dbReference>
<dbReference type="AlphaFoldDB" id="A0A932ZW38"/>
<organism evidence="5 6">
    <name type="scientific">Tectimicrobiota bacterium</name>
    <dbReference type="NCBI Taxonomy" id="2528274"/>
    <lineage>
        <taxon>Bacteria</taxon>
        <taxon>Pseudomonadati</taxon>
        <taxon>Nitrospinota/Tectimicrobiota group</taxon>
        <taxon>Candidatus Tectimicrobiota</taxon>
    </lineage>
</organism>
<dbReference type="InterPro" id="IPR014030">
    <property type="entry name" value="Ketoacyl_synth_N"/>
</dbReference>
<feature type="domain" description="Ketosynthase family 3 (KS3)" evidence="4">
    <location>
        <begin position="2"/>
        <end position="422"/>
    </location>
</feature>
<dbReference type="InterPro" id="IPR000794">
    <property type="entry name" value="Beta-ketoacyl_synthase"/>
</dbReference>
<dbReference type="PANTHER" id="PTHR11712:SF336">
    <property type="entry name" value="3-OXOACYL-[ACYL-CARRIER-PROTEIN] SYNTHASE, MITOCHONDRIAL"/>
    <property type="match status" value="1"/>
</dbReference>
<dbReference type="InterPro" id="IPR020841">
    <property type="entry name" value="PKS_Beta-ketoAc_synthase_dom"/>
</dbReference>
<dbReference type="Gene3D" id="3.40.47.10">
    <property type="match status" value="2"/>
</dbReference>
<gene>
    <name evidence="5" type="ORF">HY618_08725</name>
</gene>
<evidence type="ECO:0000256" key="1">
    <source>
        <dbReference type="ARBA" id="ARBA00008467"/>
    </source>
</evidence>
<dbReference type="GO" id="GO:0006633">
    <property type="term" value="P:fatty acid biosynthetic process"/>
    <property type="evidence" value="ECO:0007669"/>
    <property type="project" value="InterPro"/>
</dbReference>
<reference evidence="5" key="1">
    <citation type="submission" date="2020-07" db="EMBL/GenBank/DDBJ databases">
        <title>Huge and variable diversity of episymbiotic CPR bacteria and DPANN archaea in groundwater ecosystems.</title>
        <authorList>
            <person name="He C.Y."/>
            <person name="Keren R."/>
            <person name="Whittaker M."/>
            <person name="Farag I.F."/>
            <person name="Doudna J."/>
            <person name="Cate J.H.D."/>
            <person name="Banfield J.F."/>
        </authorList>
    </citation>
    <scope>NUCLEOTIDE SEQUENCE</scope>
    <source>
        <strain evidence="5">NC_groundwater_1370_Ag_S-0.2um_69_93</strain>
    </source>
</reference>
<evidence type="ECO:0000256" key="3">
    <source>
        <dbReference type="RuleBase" id="RU003694"/>
    </source>
</evidence>
<dbReference type="InterPro" id="IPR016039">
    <property type="entry name" value="Thiolase-like"/>
</dbReference>
<dbReference type="SMART" id="SM00825">
    <property type="entry name" value="PKS_KS"/>
    <property type="match status" value="1"/>
</dbReference>
<evidence type="ECO:0000256" key="2">
    <source>
        <dbReference type="ARBA" id="ARBA00022679"/>
    </source>
</evidence>
<dbReference type="InterPro" id="IPR018201">
    <property type="entry name" value="Ketoacyl_synth_AS"/>
</dbReference>
<evidence type="ECO:0000313" key="6">
    <source>
        <dbReference type="Proteomes" id="UP000752292"/>
    </source>
</evidence>
<dbReference type="PROSITE" id="PS52004">
    <property type="entry name" value="KS3_2"/>
    <property type="match status" value="1"/>
</dbReference>
<keyword evidence="2 3" id="KW-0808">Transferase</keyword>
<sequence length="424" mass="43613">MERPVAVTGMGLVTSLGADLEAAWGRALAGEPGLRPIRSFDASALPVAGAGEVPPEEMEALRARLPEEFSGEGERRVLFALDAAQRAFADAGLAPGEADPLRAGVVMGTGLSTYRLEDIAAWAGPGGRPDWLRFAREAGRAHPGGYFKNPPERATSLIARSLGLAGPAGTLASACAAAAQAVGRGMGLIRRGEADLVLCGGADSMIHPLGMAIFLLLGAASTAPGPAESICRPFDRRRSGLAVGEGAGVVVLESESHAARRGAEPYAMLCGYGASMDAYQVTAPDPAGRGAARAMREALRDAGMAPAEVAYVNAHGTGTRLNDPAETLAIKEVFGESAKRLAVSSTKSFIGHLIAACGAPELVFTVLSVQRDVVHPTRNLENPDPKCDLDYVPEGARGMPVAAAISNSFGFGGQNAALVVRKAA</sequence>
<proteinExistence type="inferred from homology"/>
<name>A0A932ZW38_UNCTE</name>
<comment type="caution">
    <text evidence="5">The sequence shown here is derived from an EMBL/GenBank/DDBJ whole genome shotgun (WGS) entry which is preliminary data.</text>
</comment>
<dbReference type="GO" id="GO:0004315">
    <property type="term" value="F:3-oxoacyl-[acyl-carrier-protein] synthase activity"/>
    <property type="evidence" value="ECO:0007669"/>
    <property type="project" value="InterPro"/>
</dbReference>